<feature type="compositionally biased region" description="Basic and acidic residues" evidence="1">
    <location>
        <begin position="37"/>
        <end position="52"/>
    </location>
</feature>
<evidence type="ECO:0000313" key="2">
    <source>
        <dbReference type="EMBL" id="KIK77383.1"/>
    </source>
</evidence>
<dbReference type="AlphaFoldDB" id="A0A0D0CPW6"/>
<feature type="compositionally biased region" description="Basic and acidic residues" evidence="1">
    <location>
        <begin position="8"/>
        <end position="25"/>
    </location>
</feature>
<evidence type="ECO:0000256" key="1">
    <source>
        <dbReference type="SAM" id="MobiDB-lite"/>
    </source>
</evidence>
<protein>
    <submittedName>
        <fullName evidence="2">Uncharacterized protein</fullName>
    </submittedName>
</protein>
<evidence type="ECO:0000313" key="3">
    <source>
        <dbReference type="Proteomes" id="UP000054538"/>
    </source>
</evidence>
<feature type="compositionally biased region" description="Basic residues" evidence="1">
    <location>
        <begin position="26"/>
        <end position="36"/>
    </location>
</feature>
<dbReference type="EMBL" id="KN827010">
    <property type="protein sequence ID" value="KIK77383.1"/>
    <property type="molecule type" value="Genomic_DNA"/>
</dbReference>
<gene>
    <name evidence="2" type="ORF">PAXRUDRAFT_17535</name>
</gene>
<proteinExistence type="predicted"/>
<reference evidence="3" key="2">
    <citation type="submission" date="2015-01" db="EMBL/GenBank/DDBJ databases">
        <title>Evolutionary Origins and Diversification of the Mycorrhizal Mutualists.</title>
        <authorList>
            <consortium name="DOE Joint Genome Institute"/>
            <consortium name="Mycorrhizal Genomics Consortium"/>
            <person name="Kohler A."/>
            <person name="Kuo A."/>
            <person name="Nagy L.G."/>
            <person name="Floudas D."/>
            <person name="Copeland A."/>
            <person name="Barry K.W."/>
            <person name="Cichocki N."/>
            <person name="Veneault-Fourrey C."/>
            <person name="LaButti K."/>
            <person name="Lindquist E.A."/>
            <person name="Lipzen A."/>
            <person name="Lundell T."/>
            <person name="Morin E."/>
            <person name="Murat C."/>
            <person name="Riley R."/>
            <person name="Ohm R."/>
            <person name="Sun H."/>
            <person name="Tunlid A."/>
            <person name="Henrissat B."/>
            <person name="Grigoriev I.V."/>
            <person name="Hibbett D.S."/>
            <person name="Martin F."/>
        </authorList>
    </citation>
    <scope>NUCLEOTIDE SEQUENCE [LARGE SCALE GENOMIC DNA]</scope>
    <source>
        <strain evidence="3">Ve08.2h10</strain>
    </source>
</reference>
<dbReference type="HOGENOM" id="CLU_040073_3_1_1"/>
<feature type="compositionally biased region" description="Gly residues" evidence="1">
    <location>
        <begin position="62"/>
        <end position="73"/>
    </location>
</feature>
<feature type="compositionally biased region" description="Polar residues" evidence="1">
    <location>
        <begin position="92"/>
        <end position="116"/>
    </location>
</feature>
<organism evidence="2 3">
    <name type="scientific">Paxillus rubicundulus Ve08.2h10</name>
    <dbReference type="NCBI Taxonomy" id="930991"/>
    <lineage>
        <taxon>Eukaryota</taxon>
        <taxon>Fungi</taxon>
        <taxon>Dikarya</taxon>
        <taxon>Basidiomycota</taxon>
        <taxon>Agaricomycotina</taxon>
        <taxon>Agaricomycetes</taxon>
        <taxon>Agaricomycetidae</taxon>
        <taxon>Boletales</taxon>
        <taxon>Paxilineae</taxon>
        <taxon>Paxillaceae</taxon>
        <taxon>Paxillus</taxon>
    </lineage>
</organism>
<accession>A0A0D0CPW6</accession>
<sequence>MEAGGSKVEGKQTLDGKQGTEDGEKGKKKKERKKEKEKKEKKTERPAKRSDGGQESGAVGLELGGPIVGGDSGAGTAEETRGRSQERKLKKQSQTQSRSLNPHPHNPSTIPATTASGKPRIAQDGSRRASLPGLGPATSKKAKAPISKSRPKMPSVAQKANFGIDVGVTPSDSIKVYHPLAGPPPQSIPQASAINLIATPVNPLLDP</sequence>
<dbReference type="Proteomes" id="UP000054538">
    <property type="component" value="Unassembled WGS sequence"/>
</dbReference>
<keyword evidence="3" id="KW-1185">Reference proteome</keyword>
<reference evidence="2 3" key="1">
    <citation type="submission" date="2014-04" db="EMBL/GenBank/DDBJ databases">
        <authorList>
            <consortium name="DOE Joint Genome Institute"/>
            <person name="Kuo A."/>
            <person name="Kohler A."/>
            <person name="Jargeat P."/>
            <person name="Nagy L.G."/>
            <person name="Floudas D."/>
            <person name="Copeland A."/>
            <person name="Barry K.W."/>
            <person name="Cichocki N."/>
            <person name="Veneault-Fourrey C."/>
            <person name="LaButti K."/>
            <person name="Lindquist E.A."/>
            <person name="Lipzen A."/>
            <person name="Lundell T."/>
            <person name="Morin E."/>
            <person name="Murat C."/>
            <person name="Sun H."/>
            <person name="Tunlid A."/>
            <person name="Henrissat B."/>
            <person name="Grigoriev I.V."/>
            <person name="Hibbett D.S."/>
            <person name="Martin F."/>
            <person name="Nordberg H.P."/>
            <person name="Cantor M.N."/>
            <person name="Hua S.X."/>
        </authorList>
    </citation>
    <scope>NUCLEOTIDE SEQUENCE [LARGE SCALE GENOMIC DNA]</scope>
    <source>
        <strain evidence="2 3">Ve08.2h10</strain>
    </source>
</reference>
<name>A0A0D0CPW6_9AGAM</name>
<feature type="region of interest" description="Disordered" evidence="1">
    <location>
        <begin position="1"/>
        <end position="155"/>
    </location>
</feature>
<dbReference type="InParanoid" id="A0A0D0CPW6"/>
<feature type="compositionally biased region" description="Basic and acidic residues" evidence="1">
    <location>
        <begin position="78"/>
        <end position="87"/>
    </location>
</feature>